<feature type="non-terminal residue" evidence="2">
    <location>
        <position position="90"/>
    </location>
</feature>
<gene>
    <name evidence="2" type="ORF">S12H4_10475</name>
</gene>
<keyword evidence="1" id="KW-1133">Transmembrane helix</keyword>
<comment type="caution">
    <text evidence="2">The sequence shown here is derived from an EMBL/GenBank/DDBJ whole genome shotgun (WGS) entry which is preliminary data.</text>
</comment>
<evidence type="ECO:0000313" key="2">
    <source>
        <dbReference type="EMBL" id="GAI63620.1"/>
    </source>
</evidence>
<name>X1RKC6_9ZZZZ</name>
<feature type="transmembrane region" description="Helical" evidence="1">
    <location>
        <begin position="52"/>
        <end position="78"/>
    </location>
</feature>
<feature type="transmembrane region" description="Helical" evidence="1">
    <location>
        <begin position="12"/>
        <end position="32"/>
    </location>
</feature>
<protein>
    <submittedName>
        <fullName evidence="2">Uncharacterized protein</fullName>
    </submittedName>
</protein>
<evidence type="ECO:0000256" key="1">
    <source>
        <dbReference type="SAM" id="Phobius"/>
    </source>
</evidence>
<reference evidence="2" key="1">
    <citation type="journal article" date="2014" name="Front. Microbiol.">
        <title>High frequency of phylogenetically diverse reductive dehalogenase-homologous genes in deep subseafloor sedimentary metagenomes.</title>
        <authorList>
            <person name="Kawai M."/>
            <person name="Futagami T."/>
            <person name="Toyoda A."/>
            <person name="Takaki Y."/>
            <person name="Nishi S."/>
            <person name="Hori S."/>
            <person name="Arai W."/>
            <person name="Tsubouchi T."/>
            <person name="Morono Y."/>
            <person name="Uchiyama I."/>
            <person name="Ito T."/>
            <person name="Fujiyama A."/>
            <person name="Inagaki F."/>
            <person name="Takami H."/>
        </authorList>
    </citation>
    <scope>NUCLEOTIDE SEQUENCE</scope>
    <source>
        <strain evidence="2">Expedition CK06-06</strain>
    </source>
</reference>
<sequence length="90" mass="10560">MKLSGEKCKYLITNLTKGLVWLIIILATVFIIRKAIDIEYIEWLVPVYGNPFFIYLIFTVSEVVFGIIPPEIFMLWALETTSLPRYIIFR</sequence>
<accession>X1RKC6</accession>
<keyword evidence="1" id="KW-0812">Transmembrane</keyword>
<dbReference type="EMBL" id="BARW01004487">
    <property type="protein sequence ID" value="GAI63620.1"/>
    <property type="molecule type" value="Genomic_DNA"/>
</dbReference>
<proteinExistence type="predicted"/>
<organism evidence="2">
    <name type="scientific">marine sediment metagenome</name>
    <dbReference type="NCBI Taxonomy" id="412755"/>
    <lineage>
        <taxon>unclassified sequences</taxon>
        <taxon>metagenomes</taxon>
        <taxon>ecological metagenomes</taxon>
    </lineage>
</organism>
<dbReference type="AlphaFoldDB" id="X1RKC6"/>
<keyword evidence="1" id="KW-0472">Membrane</keyword>